<keyword evidence="15" id="KW-1064">Adaptive immunity</keyword>
<dbReference type="InterPro" id="IPR007319">
    <property type="entry name" value="WDR36/Utp21_C"/>
</dbReference>
<evidence type="ECO:0000256" key="8">
    <source>
        <dbReference type="ARBA" id="ARBA00022679"/>
    </source>
</evidence>
<evidence type="ECO:0000256" key="16">
    <source>
        <dbReference type="ARBA" id="ARBA00023180"/>
    </source>
</evidence>
<dbReference type="Pfam" id="PF25171">
    <property type="entry name" value="Beta-prop_WDR36-Utp21_1st"/>
    <property type="match status" value="1"/>
</dbReference>
<keyword evidence="10" id="KW-0418">Kinase</keyword>
<dbReference type="Gene3D" id="2.130.10.10">
    <property type="entry name" value="YVTN repeat-like/Quinoprotein amine dehydrogenase"/>
    <property type="match status" value="2"/>
</dbReference>
<keyword evidence="29" id="KW-1185">Reference proteome</keyword>
<dbReference type="PROSITE" id="PS50011">
    <property type="entry name" value="PROTEIN_KINASE_DOM"/>
    <property type="match status" value="1"/>
</dbReference>
<feature type="binding site" evidence="25">
    <location>
        <position position="915"/>
    </location>
    <ligand>
        <name>ATP</name>
        <dbReference type="ChEBI" id="CHEBI:30616"/>
    </ligand>
</feature>
<keyword evidence="17" id="KW-0395">Inflammatory response</keyword>
<evidence type="ECO:0000256" key="13">
    <source>
        <dbReference type="ARBA" id="ARBA00022859"/>
    </source>
</evidence>
<dbReference type="GO" id="GO:0002250">
    <property type="term" value="P:adaptive immune response"/>
    <property type="evidence" value="ECO:0007669"/>
    <property type="project" value="UniProtKB-KW"/>
</dbReference>
<dbReference type="GO" id="GO:0005654">
    <property type="term" value="C:nucleoplasm"/>
    <property type="evidence" value="ECO:0007669"/>
    <property type="project" value="UniProtKB-ARBA"/>
</dbReference>
<dbReference type="Gene3D" id="1.10.510.10">
    <property type="entry name" value="Transferase(Phosphotransferase) domain 1"/>
    <property type="match status" value="1"/>
</dbReference>
<dbReference type="InterPro" id="IPR011047">
    <property type="entry name" value="Quinoprotein_ADH-like_sf"/>
</dbReference>
<dbReference type="GO" id="GO:0006364">
    <property type="term" value="P:rRNA processing"/>
    <property type="evidence" value="ECO:0007669"/>
    <property type="project" value="InterPro"/>
</dbReference>
<evidence type="ECO:0000256" key="6">
    <source>
        <dbReference type="ARBA" id="ARBA00022527"/>
    </source>
</evidence>
<comment type="subunit">
    <text evidence="21">Monomer. Interacts with protein phosphatase 2A (PPP2CA/PPP2CB); the interaction is mutually exclusive with binding to Ca(2+)/calmodulin.</text>
</comment>
<dbReference type="InterPro" id="IPR000719">
    <property type="entry name" value="Prot_kinase_dom"/>
</dbReference>
<evidence type="ECO:0000256" key="23">
    <source>
        <dbReference type="ARBA" id="ARBA00083884"/>
    </source>
</evidence>
<evidence type="ECO:0000256" key="19">
    <source>
        <dbReference type="ARBA" id="ARBA00047307"/>
    </source>
</evidence>
<evidence type="ECO:0000256" key="7">
    <source>
        <dbReference type="ARBA" id="ARBA00022553"/>
    </source>
</evidence>
<dbReference type="PROSITE" id="PS50294">
    <property type="entry name" value="WD_REPEATS_REGION"/>
    <property type="match status" value="2"/>
</dbReference>
<dbReference type="InterPro" id="IPR001680">
    <property type="entry name" value="WD40_rpt"/>
</dbReference>
<feature type="domain" description="Protein kinase" evidence="27">
    <location>
        <begin position="886"/>
        <end position="1140"/>
    </location>
</feature>
<evidence type="ECO:0000256" key="4">
    <source>
        <dbReference type="ARBA" id="ARBA00012434"/>
    </source>
</evidence>
<keyword evidence="14" id="KW-0112">Calmodulin-binding</keyword>
<evidence type="ECO:0000256" key="9">
    <source>
        <dbReference type="ARBA" id="ARBA00022741"/>
    </source>
</evidence>
<evidence type="ECO:0000256" key="3">
    <source>
        <dbReference type="ARBA" id="ARBA00005354"/>
    </source>
</evidence>
<evidence type="ECO:0000256" key="2">
    <source>
        <dbReference type="ARBA" id="ARBA00004419"/>
    </source>
</evidence>
<comment type="similarity">
    <text evidence="3">Belongs to the protein kinase superfamily. CAMK Ser/Thr protein kinase family. CaMK subfamily.</text>
</comment>
<dbReference type="Pfam" id="PF25168">
    <property type="entry name" value="Beta-prop_WDR36-Utp21_2nd"/>
    <property type="match status" value="1"/>
</dbReference>
<evidence type="ECO:0000256" key="21">
    <source>
        <dbReference type="ARBA" id="ARBA00062378"/>
    </source>
</evidence>
<evidence type="ECO:0000259" key="27">
    <source>
        <dbReference type="PROSITE" id="PS50011"/>
    </source>
</evidence>
<comment type="catalytic activity">
    <reaction evidence="20">
        <text>L-seryl-[protein] + ATP = O-phospho-L-seryl-[protein] + ADP + H(+)</text>
        <dbReference type="Rhea" id="RHEA:17989"/>
        <dbReference type="Rhea" id="RHEA-COMP:9863"/>
        <dbReference type="Rhea" id="RHEA-COMP:11604"/>
        <dbReference type="ChEBI" id="CHEBI:15378"/>
        <dbReference type="ChEBI" id="CHEBI:29999"/>
        <dbReference type="ChEBI" id="CHEBI:30616"/>
        <dbReference type="ChEBI" id="CHEBI:83421"/>
        <dbReference type="ChEBI" id="CHEBI:456216"/>
        <dbReference type="EC" id="2.7.11.17"/>
    </reaction>
</comment>
<protein>
    <recommendedName>
        <fullName evidence="22">Calcium/calmodulin-dependent protein kinase type IV</fullName>
        <ecNumber evidence="4">2.7.11.17</ecNumber>
    </recommendedName>
    <alternativeName>
        <fullName evidence="23">CaM kinase-GR</fullName>
    </alternativeName>
</protein>
<dbReference type="Proteomes" id="UP001239994">
    <property type="component" value="Unassembled WGS sequence"/>
</dbReference>
<accession>A0AAD9DMC6</accession>
<dbReference type="GO" id="GO:0004683">
    <property type="term" value="F:calcium/calmodulin-dependent protein kinase activity"/>
    <property type="evidence" value="ECO:0007669"/>
    <property type="project" value="UniProtKB-EC"/>
</dbReference>
<dbReference type="InterPro" id="IPR015943">
    <property type="entry name" value="WD40/YVTN_repeat-like_dom_sf"/>
</dbReference>
<dbReference type="FunFam" id="2.130.10.10:FF:000139">
    <property type="entry name" value="WD repeat domain 36"/>
    <property type="match status" value="1"/>
</dbReference>
<dbReference type="GO" id="GO:0006954">
    <property type="term" value="P:inflammatory response"/>
    <property type="evidence" value="ECO:0007669"/>
    <property type="project" value="UniProtKB-KW"/>
</dbReference>
<dbReference type="AlphaFoldDB" id="A0AAD9DMC6"/>
<dbReference type="GO" id="GO:0032040">
    <property type="term" value="C:small-subunit processome"/>
    <property type="evidence" value="ECO:0007669"/>
    <property type="project" value="InterPro"/>
</dbReference>
<dbReference type="InterPro" id="IPR059157">
    <property type="entry name" value="WDR36-Utp21_N"/>
</dbReference>
<dbReference type="GO" id="GO:0005776">
    <property type="term" value="C:autophagosome"/>
    <property type="evidence" value="ECO:0007669"/>
    <property type="project" value="UniProtKB-SubCell"/>
</dbReference>
<evidence type="ECO:0000256" key="15">
    <source>
        <dbReference type="ARBA" id="ARBA00023130"/>
    </source>
</evidence>
<feature type="compositionally biased region" description="Polar residues" evidence="26">
    <location>
        <begin position="1184"/>
        <end position="1200"/>
    </location>
</feature>
<keyword evidence="8" id="KW-0808">Transferase</keyword>
<organism evidence="28 29">
    <name type="scientific">Electrophorus voltai</name>
    <dbReference type="NCBI Taxonomy" id="2609070"/>
    <lineage>
        <taxon>Eukaryota</taxon>
        <taxon>Metazoa</taxon>
        <taxon>Chordata</taxon>
        <taxon>Craniata</taxon>
        <taxon>Vertebrata</taxon>
        <taxon>Euteleostomi</taxon>
        <taxon>Actinopterygii</taxon>
        <taxon>Neopterygii</taxon>
        <taxon>Teleostei</taxon>
        <taxon>Ostariophysi</taxon>
        <taxon>Gymnotiformes</taxon>
        <taxon>Gymnotoidei</taxon>
        <taxon>Gymnotidae</taxon>
        <taxon>Electrophorus</taxon>
    </lineage>
</organism>
<dbReference type="SUPFAM" id="SSF50998">
    <property type="entry name" value="Quinoprotein alcohol dehydrogenase-like"/>
    <property type="match status" value="1"/>
</dbReference>
<dbReference type="SMART" id="SM00220">
    <property type="entry name" value="S_TKc"/>
    <property type="match status" value="1"/>
</dbReference>
<dbReference type="PROSITE" id="PS00107">
    <property type="entry name" value="PROTEIN_KINASE_ATP"/>
    <property type="match status" value="1"/>
</dbReference>
<feature type="compositionally biased region" description="Basic and acidic residues" evidence="26">
    <location>
        <begin position="1210"/>
        <end position="1221"/>
    </location>
</feature>
<gene>
    <name evidence="28" type="ORF">P4O66_016426</name>
</gene>
<dbReference type="SUPFAM" id="SSF50978">
    <property type="entry name" value="WD40 repeat-like"/>
    <property type="match status" value="1"/>
</dbReference>
<dbReference type="CDD" id="cd14085">
    <property type="entry name" value="STKc_CaMKIV"/>
    <property type="match status" value="1"/>
</dbReference>
<evidence type="ECO:0000313" key="29">
    <source>
        <dbReference type="Proteomes" id="UP001239994"/>
    </source>
</evidence>
<keyword evidence="24" id="KW-0853">WD repeat</keyword>
<evidence type="ECO:0000256" key="14">
    <source>
        <dbReference type="ARBA" id="ARBA00022860"/>
    </source>
</evidence>
<dbReference type="FunFam" id="2.130.10.10:FF:000109">
    <property type="entry name" value="WD repeat domain 36"/>
    <property type="match status" value="1"/>
</dbReference>
<dbReference type="Pfam" id="PF04192">
    <property type="entry name" value="Utp21"/>
    <property type="match status" value="1"/>
</dbReference>
<evidence type="ECO:0000256" key="18">
    <source>
        <dbReference type="ARBA" id="ARBA00023242"/>
    </source>
</evidence>
<dbReference type="Gene3D" id="3.30.200.20">
    <property type="entry name" value="Phosphorylase Kinase, domain 1"/>
    <property type="match status" value="1"/>
</dbReference>
<dbReference type="FunFam" id="1.10.510.10:FF:000255">
    <property type="entry name" value="Calcium/calmodulin-dependent protein kinase type IV"/>
    <property type="match status" value="1"/>
</dbReference>
<name>A0AAD9DMC6_9TELE</name>
<dbReference type="SUPFAM" id="SSF56112">
    <property type="entry name" value="Protein kinase-like (PK-like)"/>
    <property type="match status" value="1"/>
</dbReference>
<evidence type="ECO:0000256" key="17">
    <source>
        <dbReference type="ARBA" id="ARBA00023198"/>
    </source>
</evidence>
<comment type="subcellular location">
    <subcellularLocation>
        <location evidence="2">Cytoplasmic vesicle</location>
        <location evidence="2">Autophagosome</location>
    </subcellularLocation>
    <subcellularLocation>
        <location evidence="1">Nucleus</location>
    </subcellularLocation>
</comment>
<keyword evidence="11" id="KW-0106">Calcium</keyword>
<evidence type="ECO:0000256" key="24">
    <source>
        <dbReference type="PROSITE-ProRule" id="PRU00221"/>
    </source>
</evidence>
<keyword evidence="5" id="KW-0963">Cytoplasm</keyword>
<evidence type="ECO:0000256" key="5">
    <source>
        <dbReference type="ARBA" id="ARBA00022490"/>
    </source>
</evidence>
<dbReference type="EC" id="2.7.11.17" evidence="4"/>
<dbReference type="GO" id="GO:0005524">
    <property type="term" value="F:ATP binding"/>
    <property type="evidence" value="ECO:0007669"/>
    <property type="project" value="UniProtKB-UniRule"/>
</dbReference>
<keyword evidence="12 25" id="KW-0067">ATP-binding</keyword>
<dbReference type="FunFam" id="3.30.200.20:FF:000279">
    <property type="entry name" value="Calcium/calmodulin-dependent protein kinase type IV"/>
    <property type="match status" value="1"/>
</dbReference>
<dbReference type="PANTHER" id="PTHR22840:SF12">
    <property type="entry name" value="WD REPEAT-CONTAINING PROTEIN 36"/>
    <property type="match status" value="1"/>
</dbReference>
<feature type="repeat" description="WD" evidence="24">
    <location>
        <begin position="479"/>
        <end position="520"/>
    </location>
</feature>
<dbReference type="GO" id="GO:0034388">
    <property type="term" value="C:Pwp2p-containing subcomplex of 90S preribosome"/>
    <property type="evidence" value="ECO:0007669"/>
    <property type="project" value="TreeGrafter"/>
</dbReference>
<keyword evidence="16" id="KW-0325">Glycoprotein</keyword>
<evidence type="ECO:0000256" key="1">
    <source>
        <dbReference type="ARBA" id="ARBA00004123"/>
    </source>
</evidence>
<proteinExistence type="inferred from homology"/>
<evidence type="ECO:0000313" key="28">
    <source>
        <dbReference type="EMBL" id="KAK1787950.1"/>
    </source>
</evidence>
<dbReference type="EMBL" id="JAROKS010000023">
    <property type="protein sequence ID" value="KAK1787950.1"/>
    <property type="molecule type" value="Genomic_DNA"/>
</dbReference>
<evidence type="ECO:0000256" key="20">
    <source>
        <dbReference type="ARBA" id="ARBA00047430"/>
    </source>
</evidence>
<keyword evidence="7" id="KW-0597">Phosphoprotein</keyword>
<comment type="caution">
    <text evidence="28">The sequence shown here is derived from an EMBL/GenBank/DDBJ whole genome shotgun (WGS) entry which is preliminary data.</text>
</comment>
<evidence type="ECO:0000256" key="25">
    <source>
        <dbReference type="PROSITE-ProRule" id="PRU10141"/>
    </source>
</evidence>
<dbReference type="SMART" id="SM00320">
    <property type="entry name" value="WD40"/>
    <property type="match status" value="10"/>
</dbReference>
<comment type="catalytic activity">
    <reaction evidence="19">
        <text>L-threonyl-[protein] + ATP = O-phospho-L-threonyl-[protein] + ADP + H(+)</text>
        <dbReference type="Rhea" id="RHEA:46608"/>
        <dbReference type="Rhea" id="RHEA-COMP:11060"/>
        <dbReference type="Rhea" id="RHEA-COMP:11605"/>
        <dbReference type="ChEBI" id="CHEBI:15378"/>
        <dbReference type="ChEBI" id="CHEBI:30013"/>
        <dbReference type="ChEBI" id="CHEBI:30616"/>
        <dbReference type="ChEBI" id="CHEBI:61977"/>
        <dbReference type="ChEBI" id="CHEBI:456216"/>
        <dbReference type="EC" id="2.7.11.17"/>
    </reaction>
</comment>
<evidence type="ECO:0000256" key="12">
    <source>
        <dbReference type="ARBA" id="ARBA00022840"/>
    </source>
</evidence>
<sequence length="1221" mass="135111">MSVGGKKGSSIFSGFRALGLYSNHLPHVVRFHKKHREFYIVTAVGQCFHTYNVKKLGIVAVSNALPADIACLAADRMLVYAAHGKVVSAFAKNTQVVHTYEGHQADVHLLLPFGDHLISVDKENVVIVWDVESEDTYLRISFDNASFEVRAVMHPSTYLNKILFGSSQGSLQLWNIKSNKLLYMFPGWASAVTVLQQTPGVDVVGVGLASGQIIIHNIKFNETLMKFQQDWGPITALSFRTDGHPIMAAGSPVGHIGLWDLEEKRLVGQMRDAHTTAIAGLTFLHAEPLLITNGADNAIRVWIFDVAGGEGRLLRFRMGHSAPPNKIQHYNQSGQHILSAGQDGTLQSFSVVHERFNKSLGHGSLNKKKAKKKSVIHDTAKLPPITTFASESARQSDWDGIVACHQGFLVATTWNYQKSSMGAHKLEPERFNKNRALNVHATAVDVTSCGNFAVIALSSGHIDVYNMQSGLHRGQYGKDRAHSGPVRGVAVDALNQLTVSAGADKLVKIWKFTSKELLHTDNLPASPASTLLHRDSGMLALALDDFTISIFDMETKRTVRRFSGQRGRINDMTFSPDGRWLTVASMECTIRTWDLPSGSLVDCFLVDAAAVSISFSPTGNFLASSHVDTLGIYLWSNNALCSLVSLRPLPADYEPTVVMLPGTCPIKGKCVLYMSDDEEVEKVGAESLEMSEYMSPAQLEKQLITLSLLPDSRWKNLLQLDIIKKRNKPQEPPKVPKAAPFFIPTIPGLIPQFALPDTSSEQSKVVNLGVLAQKSRFYLQLEDALDTNLYEDPVGLLKEMGPSAIDSELRVLAPDMGGDIRVMQSFLKMISTMLLLKRDFDLAQAYLALFLKALEMLKVTMITSRPGTAPEYWIDGSNKETLADFYELESELGRGATSVVFRCRQKGTQQAYAVKMLKKTVDKKIVRTEIGVLLRLSHPNIIKLEEIFETPTDISLVLELVTGGELFDRVVEKGYYSERDAADAIKQVLEAVAYLHENGVVHRDLKPENLLYATSAPDAPLKIADFGLSKIVDDQVTMKTICGTPGYCAPEILRGCAYGPEVDMWSVGVITYILLCGFEPFFDDRGDQYMFKRILNCEYEFVSPWWDNVSLNAKDLVKKLIVQDPKKRLTTLQALQHPWVTGKAANFTHMDTAQKKLQEFNARRKLKAAVKAVVASSRLGSAGSHGNTDGNKTNCNDSSIQQGEEEEQPEKEQPQFHNEDS</sequence>
<dbReference type="Pfam" id="PF00069">
    <property type="entry name" value="Pkinase"/>
    <property type="match status" value="1"/>
</dbReference>
<feature type="region of interest" description="Disordered" evidence="26">
    <location>
        <begin position="1179"/>
        <end position="1221"/>
    </location>
</feature>
<dbReference type="InterPro" id="IPR036322">
    <property type="entry name" value="WD40_repeat_dom_sf"/>
</dbReference>
<feature type="repeat" description="WD" evidence="24">
    <location>
        <begin position="562"/>
        <end position="603"/>
    </location>
</feature>
<dbReference type="GO" id="GO:0005516">
    <property type="term" value="F:calmodulin binding"/>
    <property type="evidence" value="ECO:0007669"/>
    <property type="project" value="UniProtKB-KW"/>
</dbReference>
<dbReference type="PROSITE" id="PS00108">
    <property type="entry name" value="PROTEIN_KINASE_ST"/>
    <property type="match status" value="1"/>
</dbReference>
<keyword evidence="6" id="KW-0723">Serine/threonine-protein kinase</keyword>
<dbReference type="PANTHER" id="PTHR22840">
    <property type="entry name" value="WD REPEAT-CONTAINING PROTEIN 36"/>
    <property type="match status" value="1"/>
</dbReference>
<dbReference type="PROSITE" id="PS50082">
    <property type="entry name" value="WD_REPEATS_2"/>
    <property type="match status" value="3"/>
</dbReference>
<reference evidence="28" key="1">
    <citation type="submission" date="2023-03" db="EMBL/GenBank/DDBJ databases">
        <title>Electrophorus voltai genome.</title>
        <authorList>
            <person name="Bian C."/>
        </authorList>
    </citation>
    <scope>NUCLEOTIDE SEQUENCE</scope>
    <source>
        <strain evidence="28">CB-2022</strain>
        <tissue evidence="28">Muscle</tissue>
    </source>
</reference>
<evidence type="ECO:0000256" key="22">
    <source>
        <dbReference type="ARBA" id="ARBA00071328"/>
    </source>
</evidence>
<keyword evidence="13" id="KW-0391">Immunity</keyword>
<evidence type="ECO:0000256" key="11">
    <source>
        <dbReference type="ARBA" id="ARBA00022837"/>
    </source>
</evidence>
<feature type="repeat" description="WD" evidence="24">
    <location>
        <begin position="271"/>
        <end position="302"/>
    </location>
</feature>
<keyword evidence="18" id="KW-0539">Nucleus</keyword>
<evidence type="ECO:0000256" key="26">
    <source>
        <dbReference type="SAM" id="MobiDB-lite"/>
    </source>
</evidence>
<dbReference type="InterPro" id="IPR011009">
    <property type="entry name" value="Kinase-like_dom_sf"/>
</dbReference>
<keyword evidence="9 25" id="KW-0547">Nucleotide-binding</keyword>
<dbReference type="InterPro" id="IPR008271">
    <property type="entry name" value="Ser/Thr_kinase_AS"/>
</dbReference>
<dbReference type="InterPro" id="IPR017441">
    <property type="entry name" value="Protein_kinase_ATP_BS"/>
</dbReference>
<evidence type="ECO:0000256" key="10">
    <source>
        <dbReference type="ARBA" id="ARBA00022777"/>
    </source>
</evidence>